<feature type="transmembrane region" description="Helical" evidence="6">
    <location>
        <begin position="764"/>
        <end position="789"/>
    </location>
</feature>
<feature type="transmembrane region" description="Helical" evidence="6">
    <location>
        <begin position="403"/>
        <end position="424"/>
    </location>
</feature>
<feature type="transmembrane region" description="Helical" evidence="6">
    <location>
        <begin position="28"/>
        <end position="52"/>
    </location>
</feature>
<dbReference type="PANTHER" id="PTHR30287">
    <property type="entry name" value="MEMBRANE COMPONENT OF PREDICTED ABC SUPERFAMILY METABOLITE UPTAKE TRANSPORTER"/>
    <property type="match status" value="1"/>
</dbReference>
<feature type="domain" description="ABC3 transporter permease C-terminal" evidence="7">
    <location>
        <begin position="269"/>
        <end position="384"/>
    </location>
</feature>
<gene>
    <name evidence="9" type="ORF">GCM10007972_11270</name>
</gene>
<dbReference type="GO" id="GO:0016740">
    <property type="term" value="F:transferase activity"/>
    <property type="evidence" value="ECO:0007669"/>
    <property type="project" value="UniProtKB-KW"/>
</dbReference>
<reference evidence="10" key="1">
    <citation type="journal article" date="2019" name="Int. J. Syst. Evol. Microbiol.">
        <title>The Global Catalogue of Microorganisms (GCM) 10K type strain sequencing project: providing services to taxonomists for standard genome sequencing and annotation.</title>
        <authorList>
            <consortium name="The Broad Institute Genomics Platform"/>
            <consortium name="The Broad Institute Genome Sequencing Center for Infectious Disease"/>
            <person name="Wu L."/>
            <person name="Ma J."/>
        </authorList>
    </citation>
    <scope>NUCLEOTIDE SEQUENCE [LARGE SCALE GENOMIC DNA]</scope>
    <source>
        <strain evidence="10">JCM 17843</strain>
    </source>
</reference>
<dbReference type="Pfam" id="PF12704">
    <property type="entry name" value="MacB_PCD"/>
    <property type="match status" value="1"/>
</dbReference>
<feature type="transmembrane region" description="Helical" evidence="6">
    <location>
        <begin position="321"/>
        <end position="343"/>
    </location>
</feature>
<feature type="transmembrane region" description="Helical" evidence="6">
    <location>
        <begin position="264"/>
        <end position="289"/>
    </location>
</feature>
<sequence>MIGRSQTMPLVLRFALREMREGLRGFRIFLACLILGITAIAGVGSLSAALLAGMAGHSRVLLAGDAEIRILHHTLSPEDRQWMEQQGQVSRSLTMRTNAFAEKTGERTLVELRAVDDIYPHYGRFETRPALDRADLLGKQDGRWGIAIDETLADRLKIALGDTIRLGQVDFTLRAFIENEPDRANFGFQLGPAVIINLASIPETALVQPGSLVTYVYKLRLPDAVDIKQWAENTRDRFDGSGWRIRTHENSAPRIRRIVNQMGIFLALVGLTALVVGGVGVGNAVRAYLDRKTDTIATFKVLGASGWMIFAIYLMQVMLLAALAVAIGLLVGAGLPFALQGFLSDRLPVPPQFGLYPAPLLSAALYGFLITLAFTIWPLGRARDLPAARLFRKLVAGSGARPRRVYVLMLALTVALIVVATLLLSPQPKLAMGFMVAAAVCLGVLRFMGWLLMKAAARIKHVRSPGLRLAIANLYRPGAATAPVIVSLGLGLTLFALMALVEGNMTREVTGQIPKSAPAFFFVDIQPWQIDDFIETAQNIPGVAALETVPSLRGTIVKINDTLAEDWDTSNGSGWVLRGDRSLSYAVDIPKDNVVSAGTWWPKDYAGPPLISFSAEEAQELGIGLGDRLTISILGREIEGEITSLRDLEWDSFQFNFVVLFDPKTLASAPHSFMATLEAKGDAEERAYRILTDKFPNVTAVRIREVLASVTDILGDIASAVRATAAVTIIAGILVLAGAMAAGHRNRVYDSVILKVLGATRKDVLRAYCLEYALLGALTGLVALVLGGIGGYLVVKHVLEINFVVMPGIMALVVTLSVLATVAFGLISTWAALSVRPARLLRAA</sequence>
<comment type="subcellular location">
    <subcellularLocation>
        <location evidence="1">Cell membrane</location>
        <topology evidence="1">Multi-pass membrane protein</topology>
    </subcellularLocation>
</comment>
<feature type="domain" description="MacB-like periplasmic core" evidence="8">
    <location>
        <begin position="30"/>
        <end position="233"/>
    </location>
</feature>
<accession>A0ABQ2LBN1</accession>
<dbReference type="InterPro" id="IPR003838">
    <property type="entry name" value="ABC3_permease_C"/>
</dbReference>
<feature type="transmembrane region" description="Helical" evidence="6">
    <location>
        <begin position="474"/>
        <end position="501"/>
    </location>
</feature>
<evidence type="ECO:0000313" key="9">
    <source>
        <dbReference type="EMBL" id="GGO09603.1"/>
    </source>
</evidence>
<keyword evidence="9" id="KW-0808">Transferase</keyword>
<evidence type="ECO:0000256" key="4">
    <source>
        <dbReference type="ARBA" id="ARBA00022989"/>
    </source>
</evidence>
<evidence type="ECO:0000313" key="10">
    <source>
        <dbReference type="Proteomes" id="UP000602381"/>
    </source>
</evidence>
<dbReference type="Pfam" id="PF02687">
    <property type="entry name" value="FtsX"/>
    <property type="match status" value="2"/>
</dbReference>
<keyword evidence="4 6" id="KW-1133">Transmembrane helix</keyword>
<dbReference type="RefSeq" id="WP_150004984.1">
    <property type="nucleotide sequence ID" value="NZ_BMOV01000003.1"/>
</dbReference>
<comment type="caution">
    <text evidence="9">The sequence shown here is derived from an EMBL/GenBank/DDBJ whole genome shotgun (WGS) entry which is preliminary data.</text>
</comment>
<evidence type="ECO:0000256" key="2">
    <source>
        <dbReference type="ARBA" id="ARBA00022475"/>
    </source>
</evidence>
<keyword evidence="5 6" id="KW-0472">Membrane</keyword>
<evidence type="ECO:0000256" key="1">
    <source>
        <dbReference type="ARBA" id="ARBA00004651"/>
    </source>
</evidence>
<evidence type="ECO:0000256" key="3">
    <source>
        <dbReference type="ARBA" id="ARBA00022692"/>
    </source>
</evidence>
<feature type="transmembrane region" description="Helical" evidence="6">
    <location>
        <begin position="809"/>
        <end position="833"/>
    </location>
</feature>
<dbReference type="Proteomes" id="UP000602381">
    <property type="component" value="Unassembled WGS sequence"/>
</dbReference>
<feature type="domain" description="ABC3 transporter permease C-terminal" evidence="7">
    <location>
        <begin position="725"/>
        <end position="834"/>
    </location>
</feature>
<dbReference type="PANTHER" id="PTHR30287:SF1">
    <property type="entry name" value="INNER MEMBRANE PROTEIN"/>
    <property type="match status" value="1"/>
</dbReference>
<evidence type="ECO:0000256" key="6">
    <source>
        <dbReference type="SAM" id="Phobius"/>
    </source>
</evidence>
<evidence type="ECO:0000259" key="8">
    <source>
        <dbReference type="Pfam" id="PF12704"/>
    </source>
</evidence>
<name>A0ABQ2LBN1_9PROT</name>
<dbReference type="InterPro" id="IPR038766">
    <property type="entry name" value="Membrane_comp_ABC_pdt"/>
</dbReference>
<keyword evidence="10" id="KW-1185">Reference proteome</keyword>
<feature type="transmembrane region" description="Helical" evidence="6">
    <location>
        <begin position="295"/>
        <end position="314"/>
    </location>
</feature>
<feature type="transmembrane region" description="Helical" evidence="6">
    <location>
        <begin position="723"/>
        <end position="743"/>
    </location>
</feature>
<dbReference type="EMBL" id="BMOV01000003">
    <property type="protein sequence ID" value="GGO09603.1"/>
    <property type="molecule type" value="Genomic_DNA"/>
</dbReference>
<evidence type="ECO:0000259" key="7">
    <source>
        <dbReference type="Pfam" id="PF02687"/>
    </source>
</evidence>
<proteinExistence type="predicted"/>
<dbReference type="InterPro" id="IPR025857">
    <property type="entry name" value="MacB_PCD"/>
</dbReference>
<feature type="transmembrane region" description="Helical" evidence="6">
    <location>
        <begin position="430"/>
        <end position="453"/>
    </location>
</feature>
<keyword evidence="2" id="KW-1003">Cell membrane</keyword>
<feature type="transmembrane region" description="Helical" evidence="6">
    <location>
        <begin position="363"/>
        <end position="382"/>
    </location>
</feature>
<keyword evidence="3 6" id="KW-0812">Transmembrane</keyword>
<protein>
    <submittedName>
        <fullName evidence="9">Glycosyl transferase family 1</fullName>
    </submittedName>
</protein>
<organism evidence="9 10">
    <name type="scientific">Iodidimonas muriae</name>
    <dbReference type="NCBI Taxonomy" id="261467"/>
    <lineage>
        <taxon>Bacteria</taxon>
        <taxon>Pseudomonadati</taxon>
        <taxon>Pseudomonadota</taxon>
        <taxon>Alphaproteobacteria</taxon>
        <taxon>Iodidimonadales</taxon>
        <taxon>Iodidimonadaceae</taxon>
        <taxon>Iodidimonas</taxon>
    </lineage>
</organism>
<evidence type="ECO:0000256" key="5">
    <source>
        <dbReference type="ARBA" id="ARBA00023136"/>
    </source>
</evidence>